<sequence length="503" mass="54701">MTTRTPGSKWERASERWRRALRHRLFLLTLTAATLVRAVAVAGYRPAAWFNDSYEYVGGALRLSPYVVRPSGYSLFLRALEPFHSFLLVAVAQHFLGLLTGITIYVLLRRHSFPAWSATLAAAPVLFDGYQIQLEHLVLSETLYMVFISVAVASLLWDRTPRPGIAAVAGSCLAGAAVTRSVGLPLAVAVVLWLLARRPGWRACAAFSCALAVPVVSYCAWYSSVHGSFETSGSAGIFLYSRTAPFADCARMNPPRRLRVLCVTEPAGRRETSSYYIWHADSPLYRVPGDTFDPAKESLAMDFALRAIRAQPGDYAKAVASDFLRTFRSRLDDYPGASVSRQYLFGAPPPPLDGRNNRAQIEGDLRSYDHGDFVTRSYEPAAGWISSYQRHVYLPAPLIGVLLIVGVIGLVVGRLRHRESSRLGLVLMLAVLSILLPPMTAGFDYRYVPPALPLLGLVLAFSVAAVGPAGTGADQPDRGPLEAGATETPPEPLGAISRGSAPI</sequence>
<proteinExistence type="predicted"/>
<dbReference type="InParanoid" id="E3IZV6"/>
<dbReference type="EMBL" id="CP002299">
    <property type="protein sequence ID" value="ADP85148.1"/>
    <property type="molecule type" value="Genomic_DNA"/>
</dbReference>
<feature type="region of interest" description="Disordered" evidence="1">
    <location>
        <begin position="471"/>
        <end position="503"/>
    </location>
</feature>
<name>E3IZV6_PSEI1</name>
<dbReference type="Proteomes" id="UP000002484">
    <property type="component" value="Chromosome"/>
</dbReference>
<evidence type="ECO:0000256" key="2">
    <source>
        <dbReference type="SAM" id="Phobius"/>
    </source>
</evidence>
<evidence type="ECO:0008006" key="5">
    <source>
        <dbReference type="Google" id="ProtNLM"/>
    </source>
</evidence>
<accession>E3IZV6</accession>
<feature type="transmembrane region" description="Helical" evidence="2">
    <location>
        <begin position="451"/>
        <end position="470"/>
    </location>
</feature>
<evidence type="ECO:0000313" key="3">
    <source>
        <dbReference type="EMBL" id="ADP85148.1"/>
    </source>
</evidence>
<feature type="transmembrane region" description="Helical" evidence="2">
    <location>
        <begin position="83"/>
        <end position="108"/>
    </location>
</feature>
<organism evidence="3 4">
    <name type="scientific">Pseudofrankia inefficax (strain DSM 45817 / CECT 9037 / DDB 130130 / EuI1c)</name>
    <name type="common">Frankia inefficax</name>
    <dbReference type="NCBI Taxonomy" id="298654"/>
    <lineage>
        <taxon>Bacteria</taxon>
        <taxon>Bacillati</taxon>
        <taxon>Actinomycetota</taxon>
        <taxon>Actinomycetes</taxon>
        <taxon>Frankiales</taxon>
        <taxon>Frankiaceae</taxon>
        <taxon>Pseudofrankia</taxon>
    </lineage>
</organism>
<reference evidence="3 4" key="1">
    <citation type="submission" date="2010-10" db="EMBL/GenBank/DDBJ databases">
        <title>Complete sequence of Frankia sp. EuI1c.</title>
        <authorList>
            <consortium name="US DOE Joint Genome Institute"/>
            <person name="Lucas S."/>
            <person name="Copeland A."/>
            <person name="Lapidus A."/>
            <person name="Cheng J.-F."/>
            <person name="Bruce D."/>
            <person name="Goodwin L."/>
            <person name="Pitluck S."/>
            <person name="Chertkov O."/>
            <person name="Detter J.C."/>
            <person name="Han C."/>
            <person name="Tapia R."/>
            <person name="Land M."/>
            <person name="Hauser L."/>
            <person name="Jeffries C."/>
            <person name="Kyrpides N."/>
            <person name="Ivanova N."/>
            <person name="Mikhailova N."/>
            <person name="Beauchemin N."/>
            <person name="Sen A."/>
            <person name="Sur S.A."/>
            <person name="Gtari M."/>
            <person name="Wall L."/>
            <person name="Tisa L."/>
            <person name="Woyke T."/>
        </authorList>
    </citation>
    <scope>NUCLEOTIDE SEQUENCE [LARGE SCALE GENOMIC DNA]</scope>
    <source>
        <strain evidence="4">DSM 45817 / CECT 9037 / EuI1c</strain>
    </source>
</reference>
<feature type="transmembrane region" description="Helical" evidence="2">
    <location>
        <begin position="392"/>
        <end position="413"/>
    </location>
</feature>
<gene>
    <name evidence="3" type="ordered locus">FraEuI1c_7184</name>
</gene>
<keyword evidence="2" id="KW-0812">Transmembrane</keyword>
<evidence type="ECO:0000256" key="1">
    <source>
        <dbReference type="SAM" id="MobiDB-lite"/>
    </source>
</evidence>
<keyword evidence="4" id="KW-1185">Reference proteome</keyword>
<dbReference type="STRING" id="298654.FraEuI1c_7184"/>
<keyword evidence="2" id="KW-1133">Transmembrane helix</keyword>
<dbReference type="AlphaFoldDB" id="E3IZV6"/>
<keyword evidence="2" id="KW-0472">Membrane</keyword>
<protein>
    <recommendedName>
        <fullName evidence="5">Glycosyltransferase RgtA/B/C/D-like domain-containing protein</fullName>
    </recommendedName>
</protein>
<dbReference type="KEGG" id="fri:FraEuI1c_7184"/>
<evidence type="ECO:0000313" key="4">
    <source>
        <dbReference type="Proteomes" id="UP000002484"/>
    </source>
</evidence>
<dbReference type="eggNOG" id="COG1807">
    <property type="taxonomic scope" value="Bacteria"/>
</dbReference>
<dbReference type="OrthoDB" id="3212150at2"/>
<dbReference type="RefSeq" id="WP_013428258.1">
    <property type="nucleotide sequence ID" value="NC_014666.1"/>
</dbReference>
<feature type="transmembrane region" description="Helical" evidence="2">
    <location>
        <begin position="163"/>
        <end position="196"/>
    </location>
</feature>
<feature type="transmembrane region" description="Helical" evidence="2">
    <location>
        <begin position="203"/>
        <end position="223"/>
    </location>
</feature>
<feature type="transmembrane region" description="Helical" evidence="2">
    <location>
        <begin position="137"/>
        <end position="157"/>
    </location>
</feature>
<dbReference type="HOGENOM" id="CLU_027789_0_0_11"/>
<feature type="transmembrane region" description="Helical" evidence="2">
    <location>
        <begin position="425"/>
        <end position="445"/>
    </location>
</feature>